<keyword evidence="3 6" id="KW-1133">Transmembrane helix</keyword>
<evidence type="ECO:0000256" key="2">
    <source>
        <dbReference type="ARBA" id="ARBA00022692"/>
    </source>
</evidence>
<dbReference type="AlphaFoldDB" id="H1YHY5"/>
<dbReference type="STRING" id="714943.Mucpa_1373"/>
<evidence type="ECO:0000256" key="1">
    <source>
        <dbReference type="ARBA" id="ARBA00004167"/>
    </source>
</evidence>
<dbReference type="HOGENOM" id="CLU_050642_0_0_10"/>
<dbReference type="Gene3D" id="2.40.30.170">
    <property type="match status" value="1"/>
</dbReference>
<dbReference type="Proteomes" id="UP000002774">
    <property type="component" value="Chromosome"/>
</dbReference>
<protein>
    <submittedName>
        <fullName evidence="7">Hemolysin secretion protein</fullName>
    </submittedName>
</protein>
<keyword evidence="4 6" id="KW-0472">Membrane</keyword>
<sequence>MLIFYNMILSQERSETERSEPVQDIIDRMPNKFGYWVTGIVLVLVILLLSFGMIIQYPDTVTGTIIINAKYAPVKLVANTSGKLVELNYQLKEFVKEGDYIAVIQNPSNTRDMIKVRDLVESFNIKGSYQHAFSKFPGNLSLGDVNVKYYAFLNALHKIYDYNVGNVYLKQQEGLQQQIQQSTYLLETYGKLKATRERNMMLSKKIANRDSILFSQKAATEEDFDRSNISFLSSKENYQSIVTDINSTEETISTDQNKLQQLSIQKDDEESQMNLDVLTSYGDLKDAIKAWEQKFVFKSPMSGILEFSKFWTKNQFVQSGEDVFTVVPDKNHIIGQVDLPANGAGKVKIGQKVIIKLDNYPFEEYGSVSGLVSSISLTKSKMKVNQDDVDIYLVEVTLPNGLTTNYKSNLEFKYEIKGTADIVSNERSLLSRFFDNLKYVTNKN</sequence>
<proteinExistence type="predicted"/>
<organism evidence="7 8">
    <name type="scientific">Mucilaginibacter paludis DSM 18603</name>
    <dbReference type="NCBI Taxonomy" id="714943"/>
    <lineage>
        <taxon>Bacteria</taxon>
        <taxon>Pseudomonadati</taxon>
        <taxon>Bacteroidota</taxon>
        <taxon>Sphingobacteriia</taxon>
        <taxon>Sphingobacteriales</taxon>
        <taxon>Sphingobacteriaceae</taxon>
        <taxon>Mucilaginibacter</taxon>
    </lineage>
</organism>
<dbReference type="PANTHER" id="PTHR30386">
    <property type="entry name" value="MEMBRANE FUSION SUBUNIT OF EMRAB-TOLC MULTIDRUG EFFLUX PUMP"/>
    <property type="match status" value="1"/>
</dbReference>
<evidence type="ECO:0000313" key="7">
    <source>
        <dbReference type="EMBL" id="EHQ25533.1"/>
    </source>
</evidence>
<evidence type="ECO:0000256" key="5">
    <source>
        <dbReference type="SAM" id="Coils"/>
    </source>
</evidence>
<dbReference type="PANTHER" id="PTHR30386:SF26">
    <property type="entry name" value="TRANSPORT PROTEIN COMB"/>
    <property type="match status" value="1"/>
</dbReference>
<comment type="subcellular location">
    <subcellularLocation>
        <location evidence="1">Membrane</location>
        <topology evidence="1">Single-pass membrane protein</topology>
    </subcellularLocation>
</comment>
<evidence type="ECO:0000256" key="6">
    <source>
        <dbReference type="SAM" id="Phobius"/>
    </source>
</evidence>
<accession>H1YHY5</accession>
<name>H1YHY5_9SPHI</name>
<reference evidence="7" key="1">
    <citation type="submission" date="2011-09" db="EMBL/GenBank/DDBJ databases">
        <title>The permanent draft genome of Mucilaginibacter paludis DSM 18603.</title>
        <authorList>
            <consortium name="US DOE Joint Genome Institute (JGI-PGF)"/>
            <person name="Lucas S."/>
            <person name="Han J."/>
            <person name="Lapidus A."/>
            <person name="Bruce D."/>
            <person name="Goodwin L."/>
            <person name="Pitluck S."/>
            <person name="Peters L."/>
            <person name="Kyrpides N."/>
            <person name="Mavromatis K."/>
            <person name="Ivanova N."/>
            <person name="Mikhailova N."/>
            <person name="Held B."/>
            <person name="Detter J.C."/>
            <person name="Tapia R."/>
            <person name="Han C."/>
            <person name="Land M."/>
            <person name="Hauser L."/>
            <person name="Markowitz V."/>
            <person name="Cheng J.-F."/>
            <person name="Hugenholtz P."/>
            <person name="Woyke T."/>
            <person name="Wu D."/>
            <person name="Tindall B."/>
            <person name="Brambilla E."/>
            <person name="Klenk H.-P."/>
            <person name="Eisen J.A."/>
        </authorList>
    </citation>
    <scope>NUCLEOTIDE SEQUENCE [LARGE SCALE GENOMIC DNA]</scope>
    <source>
        <strain evidence="7">DSM 18603</strain>
    </source>
</reference>
<gene>
    <name evidence="7" type="ORF">Mucpa_1373</name>
</gene>
<feature type="transmembrane region" description="Helical" evidence="6">
    <location>
        <begin position="33"/>
        <end position="55"/>
    </location>
</feature>
<dbReference type="EMBL" id="CM001403">
    <property type="protein sequence ID" value="EHQ25533.1"/>
    <property type="molecule type" value="Genomic_DNA"/>
</dbReference>
<keyword evidence="8" id="KW-1185">Reference proteome</keyword>
<keyword evidence="5" id="KW-0175">Coiled coil</keyword>
<evidence type="ECO:0000256" key="3">
    <source>
        <dbReference type="ARBA" id="ARBA00022989"/>
    </source>
</evidence>
<dbReference type="eggNOG" id="COG1566">
    <property type="taxonomic scope" value="Bacteria"/>
</dbReference>
<dbReference type="InterPro" id="IPR050739">
    <property type="entry name" value="MFP"/>
</dbReference>
<evidence type="ECO:0000313" key="8">
    <source>
        <dbReference type="Proteomes" id="UP000002774"/>
    </source>
</evidence>
<feature type="coiled-coil region" evidence="5">
    <location>
        <begin position="245"/>
        <end position="272"/>
    </location>
</feature>
<evidence type="ECO:0000256" key="4">
    <source>
        <dbReference type="ARBA" id="ARBA00023136"/>
    </source>
</evidence>
<keyword evidence="2 6" id="KW-0812">Transmembrane</keyword>
<dbReference type="GO" id="GO:0016020">
    <property type="term" value="C:membrane"/>
    <property type="evidence" value="ECO:0007669"/>
    <property type="project" value="UniProtKB-SubCell"/>
</dbReference>